<evidence type="ECO:0000313" key="3">
    <source>
        <dbReference type="Proteomes" id="UP001152872"/>
    </source>
</evidence>
<dbReference type="RefSeq" id="WP_009626812.1">
    <property type="nucleotide sequence ID" value="NZ_VBTY01000060.1"/>
</dbReference>
<dbReference type="InterPro" id="IPR016132">
    <property type="entry name" value="Phyto_chromo_attachment"/>
</dbReference>
<accession>A0A9X4MEJ6</accession>
<evidence type="ECO:0000313" key="2">
    <source>
        <dbReference type="EMBL" id="MDG3494724.1"/>
    </source>
</evidence>
<dbReference type="SUPFAM" id="SSF55781">
    <property type="entry name" value="GAF domain-like"/>
    <property type="match status" value="1"/>
</dbReference>
<dbReference type="SMART" id="SM00065">
    <property type="entry name" value="GAF"/>
    <property type="match status" value="1"/>
</dbReference>
<organism evidence="2 3">
    <name type="scientific">Pseudanabaena catenata USMAC16</name>
    <dbReference type="NCBI Taxonomy" id="1855837"/>
    <lineage>
        <taxon>Bacteria</taxon>
        <taxon>Bacillati</taxon>
        <taxon>Cyanobacteriota</taxon>
        <taxon>Cyanophyceae</taxon>
        <taxon>Pseudanabaenales</taxon>
        <taxon>Pseudanabaenaceae</taxon>
        <taxon>Pseudanabaena</taxon>
    </lineage>
</organism>
<dbReference type="EMBL" id="VBTY01000060">
    <property type="protein sequence ID" value="MDG3494724.1"/>
    <property type="molecule type" value="Genomic_DNA"/>
</dbReference>
<dbReference type="Proteomes" id="UP001152872">
    <property type="component" value="Unassembled WGS sequence"/>
</dbReference>
<feature type="domain" description="Phytochrome chromophore attachment site" evidence="1">
    <location>
        <begin position="21"/>
        <end position="157"/>
    </location>
</feature>
<dbReference type="InterPro" id="IPR003018">
    <property type="entry name" value="GAF"/>
</dbReference>
<dbReference type="InterPro" id="IPR029016">
    <property type="entry name" value="GAF-like_dom_sf"/>
</dbReference>
<proteinExistence type="predicted"/>
<gene>
    <name evidence="2" type="ORF">FEV09_09140</name>
</gene>
<name>A0A9X4MEJ6_9CYAN</name>
<reference evidence="2" key="1">
    <citation type="submission" date="2019-05" db="EMBL/GenBank/DDBJ databases">
        <title>Whole genome sequencing of Pseudanabaena catenata USMAC16.</title>
        <authorList>
            <person name="Khan Z."/>
            <person name="Omar W.M."/>
            <person name="Convey P."/>
            <person name="Merican F."/>
            <person name="Najimudin N."/>
        </authorList>
    </citation>
    <scope>NUCLEOTIDE SEQUENCE</scope>
    <source>
        <strain evidence="2">USMAC16</strain>
    </source>
</reference>
<keyword evidence="3" id="KW-1185">Reference proteome</keyword>
<dbReference type="Gene3D" id="3.30.450.40">
    <property type="match status" value="1"/>
</dbReference>
<comment type="caution">
    <text evidence="2">The sequence shown here is derived from an EMBL/GenBank/DDBJ whole genome shotgun (WGS) entry which is preliminary data.</text>
</comment>
<dbReference type="AlphaFoldDB" id="A0A9X4MEJ6"/>
<sequence>MMNPFKRGLSEVLSRITNKLQQDSVVNVTLHELRDLLSVDRVVLYYFYKQWQGQVTFEAISDRKYSIIGSTGPDDCFNVDYALLYLAGRIHSIDDIEKANISDCHRDFLRGLLVRSNLVAPVLSKGKLWGLLVAHQCQDLRTWQPTDIEAIRKYSDDLATAPSIRDYTN</sequence>
<protein>
    <submittedName>
        <fullName evidence="2">GAF domain-containing protein</fullName>
    </submittedName>
</protein>
<evidence type="ECO:0000259" key="1">
    <source>
        <dbReference type="PROSITE" id="PS50046"/>
    </source>
</evidence>
<dbReference type="Pfam" id="PF01590">
    <property type="entry name" value="GAF"/>
    <property type="match status" value="1"/>
</dbReference>
<dbReference type="PROSITE" id="PS50046">
    <property type="entry name" value="PHYTOCHROME_2"/>
    <property type="match status" value="1"/>
</dbReference>